<protein>
    <recommendedName>
        <fullName evidence="3">Transglutaminase-like domain-containing protein</fullName>
    </recommendedName>
</protein>
<dbReference type="AlphaFoldDB" id="A0A0A0B8I7"/>
<gene>
    <name evidence="4" type="ORF">Q760_15225</name>
</gene>
<feature type="transmembrane region" description="Helical" evidence="2">
    <location>
        <begin position="115"/>
        <end position="133"/>
    </location>
</feature>
<dbReference type="Proteomes" id="UP000029833">
    <property type="component" value="Unassembled WGS sequence"/>
</dbReference>
<feature type="compositionally biased region" description="Polar residues" evidence="1">
    <location>
        <begin position="288"/>
        <end position="303"/>
    </location>
</feature>
<name>A0A0A0B8I7_9CELL</name>
<dbReference type="EMBL" id="AXNT01000064">
    <property type="protein sequence ID" value="KGM02134.1"/>
    <property type="molecule type" value="Genomic_DNA"/>
</dbReference>
<keyword evidence="2" id="KW-0472">Membrane</keyword>
<dbReference type="InterPro" id="IPR038765">
    <property type="entry name" value="Papain-like_cys_pep_sf"/>
</dbReference>
<dbReference type="PANTHER" id="PTHR42736:SF1">
    <property type="entry name" value="PROTEIN-GLUTAMINE GAMMA-GLUTAMYLTRANSFERASE"/>
    <property type="match status" value="1"/>
</dbReference>
<feature type="region of interest" description="Disordered" evidence="1">
    <location>
        <begin position="286"/>
        <end position="306"/>
    </location>
</feature>
<feature type="transmembrane region" description="Helical" evidence="2">
    <location>
        <begin position="140"/>
        <end position="164"/>
    </location>
</feature>
<dbReference type="Pfam" id="PF01841">
    <property type="entry name" value="Transglut_core"/>
    <property type="match status" value="1"/>
</dbReference>
<feature type="domain" description="Transglutaminase-like" evidence="3">
    <location>
        <begin position="502"/>
        <end position="572"/>
    </location>
</feature>
<reference evidence="4 5" key="1">
    <citation type="submission" date="2013-10" db="EMBL/GenBank/DDBJ databases">
        <authorList>
            <person name="Wang G."/>
            <person name="Zhuang W."/>
        </authorList>
    </citation>
    <scope>NUCLEOTIDE SEQUENCE [LARGE SCALE GENOMIC DNA]</scope>
    <source>
        <strain evidence="4 5">DSM 20118</strain>
    </source>
</reference>
<evidence type="ECO:0000259" key="3">
    <source>
        <dbReference type="SMART" id="SM00460"/>
    </source>
</evidence>
<evidence type="ECO:0000313" key="4">
    <source>
        <dbReference type="EMBL" id="KGM02134.1"/>
    </source>
</evidence>
<feature type="transmembrane region" description="Helical" evidence="2">
    <location>
        <begin position="75"/>
        <end position="95"/>
    </location>
</feature>
<organism evidence="4 5">
    <name type="scientific">Cellulomonas cellasea DSM 20118</name>
    <dbReference type="NCBI Taxonomy" id="1408250"/>
    <lineage>
        <taxon>Bacteria</taxon>
        <taxon>Bacillati</taxon>
        <taxon>Actinomycetota</taxon>
        <taxon>Actinomycetes</taxon>
        <taxon>Micrococcales</taxon>
        <taxon>Cellulomonadaceae</taxon>
        <taxon>Cellulomonas</taxon>
    </lineage>
</organism>
<evidence type="ECO:0000256" key="1">
    <source>
        <dbReference type="SAM" id="MobiDB-lite"/>
    </source>
</evidence>
<keyword evidence="2" id="KW-1133">Transmembrane helix</keyword>
<feature type="transmembrane region" description="Helical" evidence="2">
    <location>
        <begin position="216"/>
        <end position="243"/>
    </location>
</feature>
<feature type="region of interest" description="Disordered" evidence="1">
    <location>
        <begin position="396"/>
        <end position="416"/>
    </location>
</feature>
<dbReference type="SMART" id="SM00460">
    <property type="entry name" value="TGc"/>
    <property type="match status" value="1"/>
</dbReference>
<keyword evidence="2" id="KW-0812">Transmembrane</keyword>
<feature type="compositionally biased region" description="Polar residues" evidence="1">
    <location>
        <begin position="404"/>
        <end position="416"/>
    </location>
</feature>
<dbReference type="InterPro" id="IPR002931">
    <property type="entry name" value="Transglutaminase-like"/>
</dbReference>
<feature type="transmembrane region" description="Helical" evidence="2">
    <location>
        <begin position="50"/>
        <end position="68"/>
    </location>
</feature>
<dbReference type="PANTHER" id="PTHR42736">
    <property type="entry name" value="PROTEIN-GLUTAMINE GAMMA-GLUTAMYLTRANSFERASE"/>
    <property type="match status" value="1"/>
</dbReference>
<dbReference type="InterPro" id="IPR021878">
    <property type="entry name" value="TgpA_N"/>
</dbReference>
<evidence type="ECO:0000256" key="2">
    <source>
        <dbReference type="SAM" id="Phobius"/>
    </source>
</evidence>
<feature type="transmembrane region" description="Helical" evidence="2">
    <location>
        <begin position="21"/>
        <end position="44"/>
    </location>
</feature>
<feature type="transmembrane region" description="Helical" evidence="2">
    <location>
        <begin position="629"/>
        <end position="650"/>
    </location>
</feature>
<dbReference type="Gene3D" id="3.10.620.30">
    <property type="match status" value="1"/>
</dbReference>
<feature type="region of interest" description="Disordered" evidence="1">
    <location>
        <begin position="597"/>
        <end position="619"/>
    </location>
</feature>
<sequence length="769" mass="80351">MLAAAAGVRAMTGTGMLPRGIRSVLGSALVAVATCGSLLALSGLLAPGRWTTAAVVTVLLLAGVTAGVRHVTRSWWAPSLTGLVLLVLGVLVVYGGPPGRVQVVPDTGSVERLLAAVREAVALINAALVPMVASRPVEMLVVVGAASAFLVADALAIGLGAPAWSGLVLGFLWIPTVVLGFPASGWALFWAGLAFLLLLALSVAPPASSEQGPRRAVEALSGAAAIVVLTLVAGPLVAAAPGWASLDLPQLGSGPVGPLRLSDDLDLRESLGARSSQVVLRYTVTAPDGSTGTEPQPTASDLTAPTDARLIGPLRAFTLRDFDGRSWQRTEAGELASWDPERLLTSDPGLAGREPDPQGGTLARVEVLVEGLREQRLPVSTFPRTVAIDGSWSYDPEQDEVVGSRSTQQGTGYSMTVQVPEITADSLREQGEGTPTDAEAYTTVPETEHTADIRALAEEITAEADGAYEQALALQSYFRDTRNFTYDTRVPPARTDDAVWDFLDSRQGYCVQFATSMTMMARLLGIPSRIGVGFLPGTPNRDREYVVTGRQSHAWPELYFAGAGWVRFEPTPAVQTGLPPRWSDPLALLTGTAEEREVPAVPSGAASQAPVPGATTAPGTTLEDDGFPLAWVGVGAILVLVTLTAVAVLLRRRRAARAAELDPEQAWERLRTRLEPAGAGWSSATTPRQAVEVVRARVAEAHGAALGVEAEAALRSLAGAVESERYAPTPVEVSAEELETWVAQVLGGVLSPGEKPTAALATTAAGRDG</sequence>
<dbReference type="Pfam" id="PF11992">
    <property type="entry name" value="TgpA_N"/>
    <property type="match status" value="1"/>
</dbReference>
<comment type="caution">
    <text evidence="4">The sequence shown here is derived from an EMBL/GenBank/DDBJ whole genome shotgun (WGS) entry which is preliminary data.</text>
</comment>
<proteinExistence type="predicted"/>
<keyword evidence="5" id="KW-1185">Reference proteome</keyword>
<evidence type="ECO:0000313" key="5">
    <source>
        <dbReference type="Proteomes" id="UP000029833"/>
    </source>
</evidence>
<dbReference type="InterPro" id="IPR052901">
    <property type="entry name" value="Bact_TGase-like"/>
</dbReference>
<dbReference type="SUPFAM" id="SSF54001">
    <property type="entry name" value="Cysteine proteinases"/>
    <property type="match status" value="1"/>
</dbReference>
<accession>A0A0A0B8I7</accession>
<feature type="transmembrane region" description="Helical" evidence="2">
    <location>
        <begin position="184"/>
        <end position="204"/>
    </location>
</feature>
<dbReference type="STRING" id="1408250.Q760_15225"/>